<accession>A0AA36ELT7</accession>
<keyword evidence="2" id="KW-1185">Reference proteome</keyword>
<dbReference type="Proteomes" id="UP001177003">
    <property type="component" value="Chromosome 8"/>
</dbReference>
<organism evidence="1 2">
    <name type="scientific">Lactuca saligna</name>
    <name type="common">Willowleaf lettuce</name>
    <dbReference type="NCBI Taxonomy" id="75948"/>
    <lineage>
        <taxon>Eukaryota</taxon>
        <taxon>Viridiplantae</taxon>
        <taxon>Streptophyta</taxon>
        <taxon>Embryophyta</taxon>
        <taxon>Tracheophyta</taxon>
        <taxon>Spermatophyta</taxon>
        <taxon>Magnoliopsida</taxon>
        <taxon>eudicotyledons</taxon>
        <taxon>Gunneridae</taxon>
        <taxon>Pentapetalae</taxon>
        <taxon>asterids</taxon>
        <taxon>campanulids</taxon>
        <taxon>Asterales</taxon>
        <taxon>Asteraceae</taxon>
        <taxon>Cichorioideae</taxon>
        <taxon>Cichorieae</taxon>
        <taxon>Lactucinae</taxon>
        <taxon>Lactuca</taxon>
    </lineage>
</organism>
<evidence type="ECO:0000313" key="1">
    <source>
        <dbReference type="EMBL" id="CAI9298090.1"/>
    </source>
</evidence>
<name>A0AA36ELT7_LACSI</name>
<sequence>MMLFFKDRFQHLKTGQEPVGTGTGRTARPVRFLILAEAGSRFRSGSGRFRPVRFFCSCLRRPLFPSQHTPITCNLLPPYSPTPSIDAIADLRISGAILLYLRCQPPTPTTPLSHISFQGSIYAYELTSCKSVDCVNRKNVTLKERDLSCRSLSISISF</sequence>
<proteinExistence type="predicted"/>
<evidence type="ECO:0000313" key="2">
    <source>
        <dbReference type="Proteomes" id="UP001177003"/>
    </source>
</evidence>
<protein>
    <submittedName>
        <fullName evidence="1">Uncharacterized protein</fullName>
    </submittedName>
</protein>
<dbReference type="AlphaFoldDB" id="A0AA36ELT7"/>
<reference evidence="1" key="1">
    <citation type="submission" date="2023-04" db="EMBL/GenBank/DDBJ databases">
        <authorList>
            <person name="Vijverberg K."/>
            <person name="Xiong W."/>
            <person name="Schranz E."/>
        </authorList>
    </citation>
    <scope>NUCLEOTIDE SEQUENCE</scope>
</reference>
<dbReference type="EMBL" id="OX465084">
    <property type="protein sequence ID" value="CAI9298090.1"/>
    <property type="molecule type" value="Genomic_DNA"/>
</dbReference>
<gene>
    <name evidence="1" type="ORF">LSALG_LOCUS36869</name>
</gene>